<name>A0A9W6YM02_9STRA</name>
<evidence type="ECO:0000313" key="2">
    <source>
        <dbReference type="EMBL" id="GMF80525.1"/>
    </source>
</evidence>
<dbReference type="Proteomes" id="UP001165121">
    <property type="component" value="Unassembled WGS sequence"/>
</dbReference>
<dbReference type="AlphaFoldDB" id="A0A9W6YM02"/>
<dbReference type="EMBL" id="BSXT01010522">
    <property type="protein sequence ID" value="GMF80525.1"/>
    <property type="molecule type" value="Genomic_DNA"/>
</dbReference>
<evidence type="ECO:0000256" key="1">
    <source>
        <dbReference type="SAM" id="MobiDB-lite"/>
    </source>
</evidence>
<comment type="caution">
    <text evidence="2">The sequence shown here is derived from an EMBL/GenBank/DDBJ whole genome shotgun (WGS) entry which is preliminary data.</text>
</comment>
<keyword evidence="3" id="KW-1185">Reference proteome</keyword>
<gene>
    <name evidence="2" type="ORF">Pfra01_002865900</name>
</gene>
<sequence length="226" mass="23978">MAPVENEAAPDALVLGMTTPSSPPATAQASVASLAAKPDPAESAVVVAAASAAASVRRRLANTHMGPIPPTRVMATPFPRQVSTRRARRVVTATLSTMPRARATDFEPGTAIPAPIQGTQPWVRVSRKLPDLAKPLLEPAFTAPWAHEAWCEILNVRIPQPIGSDRVTEDSVVGIQAFADWEDPAHPSQRLRALLPESPCTFGADDYIPDKPISILALGLAIVVKL</sequence>
<organism evidence="2 3">
    <name type="scientific">Phytophthora fragariaefolia</name>
    <dbReference type="NCBI Taxonomy" id="1490495"/>
    <lineage>
        <taxon>Eukaryota</taxon>
        <taxon>Sar</taxon>
        <taxon>Stramenopiles</taxon>
        <taxon>Oomycota</taxon>
        <taxon>Peronosporomycetes</taxon>
        <taxon>Peronosporales</taxon>
        <taxon>Peronosporaceae</taxon>
        <taxon>Phytophthora</taxon>
    </lineage>
</organism>
<dbReference type="OrthoDB" id="127726at2759"/>
<protein>
    <submittedName>
        <fullName evidence="2">Unnamed protein product</fullName>
    </submittedName>
</protein>
<reference evidence="2" key="1">
    <citation type="submission" date="2023-04" db="EMBL/GenBank/DDBJ databases">
        <title>Phytophthora fragariaefolia NBRC 109709.</title>
        <authorList>
            <person name="Ichikawa N."/>
            <person name="Sato H."/>
            <person name="Tonouchi N."/>
        </authorList>
    </citation>
    <scope>NUCLEOTIDE SEQUENCE</scope>
    <source>
        <strain evidence="2">NBRC 109709</strain>
    </source>
</reference>
<accession>A0A9W6YM02</accession>
<feature type="region of interest" description="Disordered" evidence="1">
    <location>
        <begin position="1"/>
        <end position="26"/>
    </location>
</feature>
<proteinExistence type="predicted"/>
<evidence type="ECO:0000313" key="3">
    <source>
        <dbReference type="Proteomes" id="UP001165121"/>
    </source>
</evidence>